<keyword evidence="4" id="KW-1185">Reference proteome</keyword>
<dbReference type="GO" id="GO:0004181">
    <property type="term" value="F:metallocarboxypeptidase activity"/>
    <property type="evidence" value="ECO:0007669"/>
    <property type="project" value="InterPro"/>
</dbReference>
<dbReference type="AlphaFoldDB" id="A0A4Q0NXQ8"/>
<dbReference type="GO" id="GO:0008270">
    <property type="term" value="F:zinc ion binding"/>
    <property type="evidence" value="ECO:0007669"/>
    <property type="project" value="InterPro"/>
</dbReference>
<name>A0A4Q0NXQ8_9FLAO</name>
<dbReference type="InterPro" id="IPR029062">
    <property type="entry name" value="Class_I_gatase-like"/>
</dbReference>
<comment type="similarity">
    <text evidence="1">Belongs to the peptidase M14 family.</text>
</comment>
<dbReference type="SUPFAM" id="SSF53187">
    <property type="entry name" value="Zn-dependent exopeptidases"/>
    <property type="match status" value="1"/>
</dbReference>
<dbReference type="Proteomes" id="UP000289821">
    <property type="component" value="Unassembled WGS sequence"/>
</dbReference>
<gene>
    <name evidence="3" type="ORF">DSM04_102376</name>
</gene>
<dbReference type="CDD" id="cd03143">
    <property type="entry name" value="A4_beta-galactosidase_middle_domain"/>
    <property type="match status" value="1"/>
</dbReference>
<dbReference type="GO" id="GO:0006508">
    <property type="term" value="P:proteolysis"/>
    <property type="evidence" value="ECO:0007669"/>
    <property type="project" value="InterPro"/>
</dbReference>
<accession>A0A4Q0NXQ8</accession>
<dbReference type="SMART" id="SM00631">
    <property type="entry name" value="Zn_pept"/>
    <property type="match status" value="1"/>
</dbReference>
<comment type="caution">
    <text evidence="1">Lacks conserved residue(s) required for the propagation of feature annotation.</text>
</comment>
<feature type="domain" description="Peptidase M14" evidence="2">
    <location>
        <begin position="35"/>
        <end position="340"/>
    </location>
</feature>
<keyword evidence="3" id="KW-0645">Protease</keyword>
<dbReference type="Pfam" id="PF00246">
    <property type="entry name" value="Peptidase_M14"/>
    <property type="match status" value="1"/>
</dbReference>
<keyword evidence="3" id="KW-0121">Carboxypeptidase</keyword>
<organism evidence="3 4">
    <name type="scientific">Leeuwenhoekiella aestuarii</name>
    <dbReference type="NCBI Taxonomy" id="2249426"/>
    <lineage>
        <taxon>Bacteria</taxon>
        <taxon>Pseudomonadati</taxon>
        <taxon>Bacteroidota</taxon>
        <taxon>Flavobacteriia</taxon>
        <taxon>Flavobacteriales</taxon>
        <taxon>Flavobacteriaceae</taxon>
        <taxon>Leeuwenhoekiella</taxon>
    </lineage>
</organism>
<dbReference type="OrthoDB" id="9758209at2"/>
<comment type="caution">
    <text evidence="3">The sequence shown here is derived from an EMBL/GenBank/DDBJ whole genome shotgun (WGS) entry which is preliminary data.</text>
</comment>
<dbReference type="InterPro" id="IPR000834">
    <property type="entry name" value="Peptidase_M14"/>
</dbReference>
<dbReference type="SUPFAM" id="SSF52317">
    <property type="entry name" value="Class I glutamine amidotransferase-like"/>
    <property type="match status" value="1"/>
</dbReference>
<sequence length="823" mass="92408">MYRFTLLITLLFTSLSFSQSLQSPEEFLGYKIGTEFSRHADVVSYFEYVASNSDWVTYKEYGKTNERRPLTYAIVTTPENQANIETIRTNQLQNAGIESGTANPDKAIVWLSYNVHGNEASSTEASILTLYELITNKKEWLKNTVVIIDPCINPDGRDRYANWYNKVKATPFDTNPDAAEHNEPWPGGRANHYLFDLNRDWAWATQKETRQRLKVYNSWLPHIHVDFHEQGINNPYYFAPAAEPYHKIITPFQFQFQQEIGSNHAKYFDQNGWLFFTREVFDLLYPSYGDTYPTYTGSIGMTYEQAGGGHAGLGIKKADGTILTLVDRVAHHFTTGISTVEMAANNVERLNSEFKKYYSNPDVAYKNFTLTGESDHQAALAELLDTHGIQYRFAFSGKTSGYNYDSKKQGSMNFDQALVVSTDQPKGKLVHVLFEPEAALSTPLTYDITAWSLPYAYGLEAVASTKANSETKTDPSNHEPNVISNNAAGYISKWNSMEDAKFLSALLQANIKVRFSEKAFTNSGVDYPTGSLIITRSDNNTTEFDSKLITIANEFKRKLTPVKTSFASAGPDFGSSSVKLINKAKIAVLSGEQTSSLSYGATWHFFEQQLNYPVTSILAEDLGRINLTDYDILVLPSGRYRFDENTLDQLKSWVRSGGNLIAIDNALRSFSDKDGFGLKESEPLKNGDTIVDKLVPYAERESSRAKELISGSIFKTQVDNTHPLAFGYSDTYYSLKIGSDAYALLDNGYNVAYLNDSLESVSGYAGEDALKALKNSLIFGVQPMGRGTVTYMVDDPLFRAFWQNGKLFFVNALFLNNPNNYRN</sequence>
<dbReference type="Gene3D" id="3.40.630.10">
    <property type="entry name" value="Zn peptidases"/>
    <property type="match status" value="1"/>
</dbReference>
<protein>
    <submittedName>
        <fullName evidence="3">Zinc carboxypeptidase</fullName>
    </submittedName>
</protein>
<dbReference type="PROSITE" id="PS52035">
    <property type="entry name" value="PEPTIDASE_M14"/>
    <property type="match status" value="1"/>
</dbReference>
<dbReference type="CDD" id="cd06238">
    <property type="entry name" value="M14-like"/>
    <property type="match status" value="1"/>
</dbReference>
<dbReference type="EMBL" id="QOVI01000002">
    <property type="protein sequence ID" value="RXG16794.1"/>
    <property type="molecule type" value="Genomic_DNA"/>
</dbReference>
<evidence type="ECO:0000256" key="1">
    <source>
        <dbReference type="PROSITE-ProRule" id="PRU01379"/>
    </source>
</evidence>
<dbReference type="Gene3D" id="3.40.50.880">
    <property type="match status" value="1"/>
</dbReference>
<evidence type="ECO:0000313" key="4">
    <source>
        <dbReference type="Proteomes" id="UP000289821"/>
    </source>
</evidence>
<evidence type="ECO:0000259" key="2">
    <source>
        <dbReference type="PROSITE" id="PS52035"/>
    </source>
</evidence>
<keyword evidence="3" id="KW-0378">Hydrolase</keyword>
<proteinExistence type="inferred from homology"/>
<evidence type="ECO:0000313" key="3">
    <source>
        <dbReference type="EMBL" id="RXG16794.1"/>
    </source>
</evidence>
<dbReference type="RefSeq" id="WP_128760453.1">
    <property type="nucleotide sequence ID" value="NZ_QOVI01000002.1"/>
</dbReference>
<reference evidence="3 4" key="1">
    <citation type="submission" date="2018-07" db="EMBL/GenBank/DDBJ databases">
        <title>Leeuwenhoekiella genomics.</title>
        <authorList>
            <person name="Tahon G."/>
            <person name="Willems A."/>
        </authorList>
    </citation>
    <scope>NUCLEOTIDE SEQUENCE [LARGE SCALE GENOMIC DNA]</scope>
    <source>
        <strain evidence="3 4">R-50232</strain>
    </source>
</reference>